<dbReference type="PANTHER" id="PTHR22467">
    <property type="entry name" value="EZH INHIBITORY PROTEIN-RELATED"/>
    <property type="match status" value="1"/>
</dbReference>
<dbReference type="RefSeq" id="XP_007462494.1">
    <property type="nucleotide sequence ID" value="XM_007462432.1"/>
</dbReference>
<dbReference type="InterPro" id="IPR052882">
    <property type="entry name" value="EZH_Inhibitor"/>
</dbReference>
<evidence type="ECO:0000313" key="3">
    <source>
        <dbReference type="RefSeq" id="XP_007462494.1"/>
    </source>
</evidence>
<feature type="region of interest" description="Disordered" evidence="1">
    <location>
        <begin position="264"/>
        <end position="441"/>
    </location>
</feature>
<evidence type="ECO:0000256" key="1">
    <source>
        <dbReference type="SAM" id="MobiDB-lite"/>
    </source>
</evidence>
<feature type="compositionally biased region" description="Low complexity" evidence="1">
    <location>
        <begin position="268"/>
        <end position="280"/>
    </location>
</feature>
<dbReference type="GeneID" id="103073699"/>
<feature type="region of interest" description="Disordered" evidence="1">
    <location>
        <begin position="196"/>
        <end position="229"/>
    </location>
</feature>
<feature type="compositionally biased region" description="Low complexity" evidence="1">
    <location>
        <begin position="28"/>
        <end position="40"/>
    </location>
</feature>
<keyword evidence="2" id="KW-1185">Reference proteome</keyword>
<dbReference type="KEGG" id="lve:103073699"/>
<feature type="region of interest" description="Disordered" evidence="1">
    <location>
        <begin position="121"/>
        <end position="183"/>
    </location>
</feature>
<feature type="compositionally biased region" description="Low complexity" evidence="1">
    <location>
        <begin position="414"/>
        <end position="426"/>
    </location>
</feature>
<name>A0A340XT29_LIPVE</name>
<feature type="compositionally biased region" description="Low complexity" evidence="1">
    <location>
        <begin position="165"/>
        <end position="178"/>
    </location>
</feature>
<dbReference type="AlphaFoldDB" id="A0A340XT29"/>
<reference evidence="3" key="1">
    <citation type="submission" date="2025-08" db="UniProtKB">
        <authorList>
            <consortium name="RefSeq"/>
        </authorList>
    </citation>
    <scope>IDENTIFICATION</scope>
</reference>
<evidence type="ECO:0000313" key="2">
    <source>
        <dbReference type="Proteomes" id="UP000265300"/>
    </source>
</evidence>
<dbReference type="Proteomes" id="UP000265300">
    <property type="component" value="Unplaced"/>
</dbReference>
<dbReference type="InParanoid" id="A0A340XT29"/>
<feature type="region of interest" description="Disordered" evidence="1">
    <location>
        <begin position="1"/>
        <end position="87"/>
    </location>
</feature>
<protein>
    <submittedName>
        <fullName evidence="3">Uncharacterized protein CXorf67-like</fullName>
    </submittedName>
</protein>
<feature type="compositionally biased region" description="Low complexity" evidence="1">
    <location>
        <begin position="362"/>
        <end position="378"/>
    </location>
</feature>
<dbReference type="PANTHER" id="PTHR22467:SF1">
    <property type="entry name" value="EZH INHIBITORY PROTEIN"/>
    <property type="match status" value="1"/>
</dbReference>
<feature type="compositionally biased region" description="Polar residues" evidence="1">
    <location>
        <begin position="196"/>
        <end position="205"/>
    </location>
</feature>
<organism evidence="2 3">
    <name type="scientific">Lipotes vexillifer</name>
    <name type="common">Yangtze river dolphin</name>
    <dbReference type="NCBI Taxonomy" id="118797"/>
    <lineage>
        <taxon>Eukaryota</taxon>
        <taxon>Metazoa</taxon>
        <taxon>Chordata</taxon>
        <taxon>Craniata</taxon>
        <taxon>Vertebrata</taxon>
        <taxon>Euteleostomi</taxon>
        <taxon>Mammalia</taxon>
        <taxon>Eutheria</taxon>
        <taxon>Laurasiatheria</taxon>
        <taxon>Artiodactyla</taxon>
        <taxon>Whippomorpha</taxon>
        <taxon>Cetacea</taxon>
        <taxon>Odontoceti</taxon>
        <taxon>Lipotidae</taxon>
        <taxon>Lipotes</taxon>
    </lineage>
</organism>
<sequence length="577" mass="59262">MPAGLKNKVTSAPGDTRGTENPDPGVLVPTVSSNPSPSGGSAPGGDTAGSSSCMVAAAGAISLTGEDPGPPSMDGVQEGGCPDLHGGGSPHVELSCVVPRMGQGVQTMPVLSGAAVWQAAWGAGQRPTQTTSPGNGRGRKRPSREEASGSLKLSRHRQFSGDEVSPWSASSPPSSPRSEPSRCGHFQVSLWNHASQPGPVLQSQAKAPGPALRSPAVRPGPSLCHRATQSGPALRSCASVQRLACCGHTTPSGPVLRSQATRLGPALRSHASGSSAAIHSRAAEQSPAHHHHRAPEPGAACCRLSGPGAALQRQASAPGPAQRRCYTPKTGPACHRRASGPGAAVNGHSSPPGPAHRRRRASAPGPASRRRASGPGAAINNHSSPPGPVLRSHASGPGHALQSSRTTPGFVLWSRATQRRSAASSRPSLPELNGQSPPSSPKIALRRLVFQRSSSSSDFEVPNLATQQVWHAVRMRASSPTPPESYGESFFFSSSSSSSSSSFNSVLWPLDQSSSSSPINFSGTSSNRFSGLRSISTPSPASLRRIFLPECDVLSPLFSGEPAEIGSMPPSPTSPML</sequence>
<dbReference type="STRING" id="118797.A0A340XT29"/>
<accession>A0A340XT29</accession>
<gene>
    <name evidence="3" type="primary">LOC103073699</name>
</gene>
<proteinExistence type="predicted"/>
<dbReference type="GO" id="GO:0005634">
    <property type="term" value="C:nucleus"/>
    <property type="evidence" value="ECO:0007669"/>
    <property type="project" value="TreeGrafter"/>
</dbReference>